<evidence type="ECO:0000313" key="2">
    <source>
        <dbReference type="Proteomes" id="UP000249218"/>
    </source>
</evidence>
<gene>
    <name evidence="1" type="primary">HaOG202628</name>
    <name evidence="1" type="ORF">B5X24_HaOG202628</name>
</gene>
<reference evidence="1 2" key="1">
    <citation type="journal article" date="2017" name="BMC Biol.">
        <title>Genomic innovations, transcriptional plasticity and gene loss underlying the evolution and divergence of two highly polyphagous and invasive Helicoverpa pest species.</title>
        <authorList>
            <person name="Pearce S.L."/>
            <person name="Clarke D.F."/>
            <person name="East P.D."/>
            <person name="Elfekih S."/>
            <person name="Gordon K.H."/>
            <person name="Jermiin L.S."/>
            <person name="McGaughran A."/>
            <person name="Oakeshott J.G."/>
            <person name="Papanikolaou A."/>
            <person name="Perera O.P."/>
            <person name="Rane R.V."/>
            <person name="Richards S."/>
            <person name="Tay W.T."/>
            <person name="Walsh T.K."/>
            <person name="Anderson A."/>
            <person name="Anderson C.J."/>
            <person name="Asgari S."/>
            <person name="Board P.G."/>
            <person name="Bretschneider A."/>
            <person name="Campbell P.M."/>
            <person name="Chertemps T."/>
            <person name="Christeller J.T."/>
            <person name="Coppin C.W."/>
            <person name="Downes S.J."/>
            <person name="Duan G."/>
            <person name="Farnsworth C.A."/>
            <person name="Good R.T."/>
            <person name="Han L.B."/>
            <person name="Han Y.C."/>
            <person name="Hatje K."/>
            <person name="Horne I."/>
            <person name="Huang Y.P."/>
            <person name="Hughes D.S."/>
            <person name="Jacquin-Joly E."/>
            <person name="James W."/>
            <person name="Jhangiani S."/>
            <person name="Kollmar M."/>
            <person name="Kuwar S.S."/>
            <person name="Li S."/>
            <person name="Liu N.Y."/>
            <person name="Maibeche M.T."/>
            <person name="Miller J.R."/>
            <person name="Montagne N."/>
            <person name="Perry T."/>
            <person name="Qu J."/>
            <person name="Song S.V."/>
            <person name="Sutton G.G."/>
            <person name="Vogel H."/>
            <person name="Walenz B.P."/>
            <person name="Xu W."/>
            <person name="Zhang H.J."/>
            <person name="Zou Z."/>
            <person name="Batterham P."/>
            <person name="Edwards O.R."/>
            <person name="Feyereisen R."/>
            <person name="Gibbs R.A."/>
            <person name="Heckel D.G."/>
            <person name="McGrath A."/>
            <person name="Robin C."/>
            <person name="Scherer S.E."/>
            <person name="Worley K.C."/>
            <person name="Wu Y.D."/>
        </authorList>
    </citation>
    <scope>NUCLEOTIDE SEQUENCE [LARGE SCALE GENOMIC DNA]</scope>
    <source>
        <strain evidence="1">Harm_GR_Male_#8</strain>
        <tissue evidence="1">Whole organism</tissue>
    </source>
</reference>
<dbReference type="Proteomes" id="UP000249218">
    <property type="component" value="Unassembled WGS sequence"/>
</dbReference>
<dbReference type="EMBL" id="KZ149912">
    <property type="protein sequence ID" value="PZC78093.1"/>
    <property type="molecule type" value="Genomic_DNA"/>
</dbReference>
<sequence length="76" mass="8789">MNESIGSPEYRTIRYLEPGITFALHINLQKANNSQSKARHCKVINARKSQGFQLEHWNMENKMMSGDAITQNLLRK</sequence>
<dbReference type="AlphaFoldDB" id="A0A2W1C1W3"/>
<protein>
    <submittedName>
        <fullName evidence="1">Uncharacterized protein</fullName>
    </submittedName>
</protein>
<name>A0A2W1C1W3_HELAM</name>
<keyword evidence="2" id="KW-1185">Reference proteome</keyword>
<evidence type="ECO:0000313" key="1">
    <source>
        <dbReference type="EMBL" id="PZC78093.1"/>
    </source>
</evidence>
<proteinExistence type="predicted"/>
<accession>A0A2W1C1W3</accession>
<organism evidence="1 2">
    <name type="scientific">Helicoverpa armigera</name>
    <name type="common">Cotton bollworm</name>
    <name type="synonym">Heliothis armigera</name>
    <dbReference type="NCBI Taxonomy" id="29058"/>
    <lineage>
        <taxon>Eukaryota</taxon>
        <taxon>Metazoa</taxon>
        <taxon>Ecdysozoa</taxon>
        <taxon>Arthropoda</taxon>
        <taxon>Hexapoda</taxon>
        <taxon>Insecta</taxon>
        <taxon>Pterygota</taxon>
        <taxon>Neoptera</taxon>
        <taxon>Endopterygota</taxon>
        <taxon>Lepidoptera</taxon>
        <taxon>Glossata</taxon>
        <taxon>Ditrysia</taxon>
        <taxon>Noctuoidea</taxon>
        <taxon>Noctuidae</taxon>
        <taxon>Heliothinae</taxon>
        <taxon>Helicoverpa</taxon>
    </lineage>
</organism>